<proteinExistence type="predicted"/>
<gene>
    <name evidence="3" type="ORF">SAMN02982985_04162</name>
</gene>
<dbReference type="SUPFAM" id="SSF53850">
    <property type="entry name" value="Periplasmic binding protein-like II"/>
    <property type="match status" value="1"/>
</dbReference>
<organism evidence="3 4">
    <name type="scientific">Rugamonas rubra</name>
    <dbReference type="NCBI Taxonomy" id="758825"/>
    <lineage>
        <taxon>Bacteria</taxon>
        <taxon>Pseudomonadati</taxon>
        <taxon>Pseudomonadota</taxon>
        <taxon>Betaproteobacteria</taxon>
        <taxon>Burkholderiales</taxon>
        <taxon>Oxalobacteraceae</taxon>
        <taxon>Telluria group</taxon>
        <taxon>Rugamonas</taxon>
    </lineage>
</organism>
<evidence type="ECO:0000256" key="1">
    <source>
        <dbReference type="ARBA" id="ARBA00022729"/>
    </source>
</evidence>
<evidence type="ECO:0000259" key="2">
    <source>
        <dbReference type="SMART" id="SM00062"/>
    </source>
</evidence>
<keyword evidence="1" id="KW-0732">Signal</keyword>
<dbReference type="Proteomes" id="UP000199470">
    <property type="component" value="Unassembled WGS sequence"/>
</dbReference>
<reference evidence="3 4" key="1">
    <citation type="submission" date="2016-10" db="EMBL/GenBank/DDBJ databases">
        <authorList>
            <person name="de Groot N.N."/>
        </authorList>
    </citation>
    <scope>NUCLEOTIDE SEQUENCE [LARGE SCALE GENOMIC DNA]</scope>
    <source>
        <strain evidence="3 4">ATCC 43154</strain>
    </source>
</reference>
<dbReference type="AlphaFoldDB" id="A0A1I4R4V4"/>
<dbReference type="PANTHER" id="PTHR35936:SF25">
    <property type="entry name" value="ABC TRANSPORTER SUBSTRATE-BINDING PROTEIN"/>
    <property type="match status" value="1"/>
</dbReference>
<evidence type="ECO:0000313" key="4">
    <source>
        <dbReference type="Proteomes" id="UP000199470"/>
    </source>
</evidence>
<name>A0A1I4R4V4_9BURK</name>
<protein>
    <submittedName>
        <fullName evidence="3">Polar amino acid transport system substrate-binding protein</fullName>
    </submittedName>
</protein>
<dbReference type="PANTHER" id="PTHR35936">
    <property type="entry name" value="MEMBRANE-BOUND LYTIC MUREIN TRANSGLYCOSYLASE F"/>
    <property type="match status" value="1"/>
</dbReference>
<dbReference type="InterPro" id="IPR001638">
    <property type="entry name" value="Solute-binding_3/MltF_N"/>
</dbReference>
<keyword evidence="4" id="KW-1185">Reference proteome</keyword>
<evidence type="ECO:0000313" key="3">
    <source>
        <dbReference type="EMBL" id="SFM47016.1"/>
    </source>
</evidence>
<dbReference type="EMBL" id="FOTW01000021">
    <property type="protein sequence ID" value="SFM47016.1"/>
    <property type="molecule type" value="Genomic_DNA"/>
</dbReference>
<feature type="domain" description="Solute-binding protein family 3/N-terminal" evidence="2">
    <location>
        <begin position="11"/>
        <end position="234"/>
    </location>
</feature>
<dbReference type="OrthoDB" id="7354650at2"/>
<dbReference type="SMART" id="SM00062">
    <property type="entry name" value="PBPb"/>
    <property type="match status" value="1"/>
</dbReference>
<dbReference type="Pfam" id="PF00497">
    <property type="entry name" value="SBP_bac_3"/>
    <property type="match status" value="1"/>
</dbReference>
<dbReference type="Gene3D" id="3.40.190.10">
    <property type="entry name" value="Periplasmic binding protein-like II"/>
    <property type="match status" value="2"/>
</dbReference>
<dbReference type="STRING" id="758825.SAMN02982985_04162"/>
<sequence length="236" mass="26245">MACAPAVAREWLVVGAHFERVYERGANGQFSGIGAELVRLVARQLNDTVRFEIYPWPRAQAMVSQGQADILVGPYKTPERLVAMAFSQRPFYRDQMVFYHHNENEVEWHGDYRALKDRRIVILNGWAYGERFGAARGGLRVSVANSVESGLKMLSLHRVDLFATNRRNAEPVVAALGLADRVSPMLPAIEVQDGYFAFPRDAGHAALRAGFDAAFNAMVDAGTLKKLGQRLDVNTP</sequence>
<accession>A0A1I4R4V4</accession>